<evidence type="ECO:0000313" key="2">
    <source>
        <dbReference type="EMBL" id="EDO03610.1"/>
    </source>
</evidence>
<protein>
    <submittedName>
        <fullName evidence="2">Uncharacterized protein</fullName>
    </submittedName>
</protein>
<reference evidence="3" key="1">
    <citation type="journal article" date="2011" name="PLoS Genet.">
        <title>Genomic analysis of the necrotrophic fungal pathogens Sclerotinia sclerotiorum and Botrytis cinerea.</title>
        <authorList>
            <person name="Amselem J."/>
            <person name="Cuomo C.A."/>
            <person name="van Kan J.A."/>
            <person name="Viaud M."/>
            <person name="Benito E.P."/>
            <person name="Couloux A."/>
            <person name="Coutinho P.M."/>
            <person name="de Vries R.P."/>
            <person name="Dyer P.S."/>
            <person name="Fillinger S."/>
            <person name="Fournier E."/>
            <person name="Gout L."/>
            <person name="Hahn M."/>
            <person name="Kohn L."/>
            <person name="Lapalu N."/>
            <person name="Plummer K.M."/>
            <person name="Pradier J.M."/>
            <person name="Quevillon E."/>
            <person name="Sharon A."/>
            <person name="Simon A."/>
            <person name="ten Have A."/>
            <person name="Tudzynski B."/>
            <person name="Tudzynski P."/>
            <person name="Wincker P."/>
            <person name="Andrew M."/>
            <person name="Anthouard V."/>
            <person name="Beever R.E."/>
            <person name="Beffa R."/>
            <person name="Benoit I."/>
            <person name="Bouzid O."/>
            <person name="Brault B."/>
            <person name="Chen Z."/>
            <person name="Choquer M."/>
            <person name="Collemare J."/>
            <person name="Cotton P."/>
            <person name="Danchin E.G."/>
            <person name="Da Silva C."/>
            <person name="Gautier A."/>
            <person name="Giraud C."/>
            <person name="Giraud T."/>
            <person name="Gonzalez C."/>
            <person name="Grossetete S."/>
            <person name="Guldener U."/>
            <person name="Henrissat B."/>
            <person name="Howlett B.J."/>
            <person name="Kodira C."/>
            <person name="Kretschmer M."/>
            <person name="Lappartient A."/>
            <person name="Leroch M."/>
            <person name="Levis C."/>
            <person name="Mauceli E."/>
            <person name="Neuveglise C."/>
            <person name="Oeser B."/>
            <person name="Pearson M."/>
            <person name="Poulain J."/>
            <person name="Poussereau N."/>
            <person name="Quesneville H."/>
            <person name="Rascle C."/>
            <person name="Schumacher J."/>
            <person name="Segurens B."/>
            <person name="Sexton A."/>
            <person name="Silva E."/>
            <person name="Sirven C."/>
            <person name="Soanes D.M."/>
            <person name="Talbot N.J."/>
            <person name="Templeton M."/>
            <person name="Yandava C."/>
            <person name="Yarden O."/>
            <person name="Zeng Q."/>
            <person name="Rollins J.A."/>
            <person name="Lebrun M.H."/>
            <person name="Dickman M."/>
        </authorList>
    </citation>
    <scope>NUCLEOTIDE SEQUENCE [LARGE SCALE GENOMIC DNA]</scope>
    <source>
        <strain evidence="3">ATCC 18683 / 1980 / Ss-1</strain>
    </source>
</reference>
<gene>
    <name evidence="2" type="ORF">SS1G_06091</name>
</gene>
<evidence type="ECO:0000313" key="3">
    <source>
        <dbReference type="Proteomes" id="UP000001312"/>
    </source>
</evidence>
<keyword evidence="3" id="KW-1185">Reference proteome</keyword>
<evidence type="ECO:0000256" key="1">
    <source>
        <dbReference type="SAM" id="MobiDB-lite"/>
    </source>
</evidence>
<feature type="region of interest" description="Disordered" evidence="1">
    <location>
        <begin position="53"/>
        <end position="94"/>
    </location>
</feature>
<accession>A7EL94</accession>
<name>A7EL94_SCLS1</name>
<dbReference type="AlphaFoldDB" id="A7EL94"/>
<dbReference type="RefSeq" id="XP_001593169.1">
    <property type="nucleotide sequence ID" value="XM_001593119.1"/>
</dbReference>
<proteinExistence type="predicted"/>
<sequence>MVEVVDWEMLGGFYWDDEEKGRGYPRLFVREMDEDGFVDTTEILIKNEGWKETEMRNDNSQQPKYVGELQTKGHGKNNKRRREERGESSVIKKAKPAALNIISNSR</sequence>
<dbReference type="InParanoid" id="A7EL94"/>
<dbReference type="HOGENOM" id="CLU_2224789_0_0_1"/>
<organism evidence="2 3">
    <name type="scientific">Sclerotinia sclerotiorum (strain ATCC 18683 / 1980 / Ss-1)</name>
    <name type="common">White mold</name>
    <name type="synonym">Whetzelinia sclerotiorum</name>
    <dbReference type="NCBI Taxonomy" id="665079"/>
    <lineage>
        <taxon>Eukaryota</taxon>
        <taxon>Fungi</taxon>
        <taxon>Dikarya</taxon>
        <taxon>Ascomycota</taxon>
        <taxon>Pezizomycotina</taxon>
        <taxon>Leotiomycetes</taxon>
        <taxon>Helotiales</taxon>
        <taxon>Sclerotiniaceae</taxon>
        <taxon>Sclerotinia</taxon>
    </lineage>
</organism>
<dbReference type="OMA" id="YDESPAM"/>
<dbReference type="KEGG" id="ssl:SS1G_06091"/>
<dbReference type="Proteomes" id="UP000001312">
    <property type="component" value="Unassembled WGS sequence"/>
</dbReference>
<dbReference type="GeneID" id="5489083"/>
<dbReference type="EMBL" id="CH476627">
    <property type="protein sequence ID" value="EDO03610.1"/>
    <property type="molecule type" value="Genomic_DNA"/>
</dbReference>